<evidence type="ECO:0000256" key="5">
    <source>
        <dbReference type="ARBA" id="ARBA00022989"/>
    </source>
</evidence>
<gene>
    <name evidence="9" type="ORF">GETHPA_17470</name>
</gene>
<protein>
    <recommendedName>
        <fullName evidence="11">Biopolymer transporter ExbD</fullName>
    </recommendedName>
</protein>
<keyword evidence="3" id="KW-1003">Cell membrane</keyword>
<evidence type="ECO:0000256" key="1">
    <source>
        <dbReference type="ARBA" id="ARBA00004162"/>
    </source>
</evidence>
<evidence type="ECO:0000256" key="8">
    <source>
        <dbReference type="SAM" id="Phobius"/>
    </source>
</evidence>
<evidence type="ECO:0000256" key="6">
    <source>
        <dbReference type="ARBA" id="ARBA00023136"/>
    </source>
</evidence>
<evidence type="ECO:0000313" key="9">
    <source>
        <dbReference type="EMBL" id="GLH70214.1"/>
    </source>
</evidence>
<keyword evidence="7" id="KW-0653">Protein transport</keyword>
<keyword evidence="7" id="KW-0813">Transport</keyword>
<comment type="subcellular location">
    <subcellularLocation>
        <location evidence="1">Cell membrane</location>
        <topology evidence="1">Single-pass membrane protein</topology>
    </subcellularLocation>
    <subcellularLocation>
        <location evidence="7">Cell membrane</location>
        <topology evidence="7">Single-pass type II membrane protein</topology>
    </subcellularLocation>
</comment>
<dbReference type="RefSeq" id="WP_285724722.1">
    <property type="nucleotide sequence ID" value="NZ_BSDD01000003.1"/>
</dbReference>
<keyword evidence="6 8" id="KW-0472">Membrane</keyword>
<feature type="transmembrane region" description="Helical" evidence="8">
    <location>
        <begin position="12"/>
        <end position="32"/>
    </location>
</feature>
<dbReference type="Proteomes" id="UP001165089">
    <property type="component" value="Unassembled WGS sequence"/>
</dbReference>
<evidence type="ECO:0000256" key="3">
    <source>
        <dbReference type="ARBA" id="ARBA00022475"/>
    </source>
</evidence>
<evidence type="ECO:0000313" key="10">
    <source>
        <dbReference type="Proteomes" id="UP001165089"/>
    </source>
</evidence>
<evidence type="ECO:0000256" key="4">
    <source>
        <dbReference type="ARBA" id="ARBA00022692"/>
    </source>
</evidence>
<dbReference type="Pfam" id="PF02472">
    <property type="entry name" value="ExbD"/>
    <property type="match status" value="1"/>
</dbReference>
<name>A0ABQ5Q7B9_9BACT</name>
<evidence type="ECO:0000256" key="2">
    <source>
        <dbReference type="ARBA" id="ARBA00005811"/>
    </source>
</evidence>
<keyword evidence="10" id="KW-1185">Reference proteome</keyword>
<sequence>MDARLRSDINVTPLVDIVLVLLIVFITLVPALPTALATVLPRPGPGSGGPSLRITLLPGGGLELDGRPASLAELPALVRASSGPVLLRVDPSLPFHQATEVLDLVRGVRPEARLSLRAAREVP</sequence>
<proteinExistence type="inferred from homology"/>
<organism evidence="9 10">
    <name type="scientific">Geothrix rubra</name>
    <dbReference type="NCBI Taxonomy" id="2927977"/>
    <lineage>
        <taxon>Bacteria</taxon>
        <taxon>Pseudomonadati</taxon>
        <taxon>Acidobacteriota</taxon>
        <taxon>Holophagae</taxon>
        <taxon>Holophagales</taxon>
        <taxon>Holophagaceae</taxon>
        <taxon>Geothrix</taxon>
    </lineage>
</organism>
<comment type="caution">
    <text evidence="9">The sequence shown here is derived from an EMBL/GenBank/DDBJ whole genome shotgun (WGS) entry which is preliminary data.</text>
</comment>
<evidence type="ECO:0000256" key="7">
    <source>
        <dbReference type="RuleBase" id="RU003879"/>
    </source>
</evidence>
<keyword evidence="4 7" id="KW-0812">Transmembrane</keyword>
<keyword evidence="5 8" id="KW-1133">Transmembrane helix</keyword>
<comment type="similarity">
    <text evidence="2 7">Belongs to the ExbD/TolR family.</text>
</comment>
<accession>A0ABQ5Q7B9</accession>
<dbReference type="EMBL" id="BSDD01000003">
    <property type="protein sequence ID" value="GLH70214.1"/>
    <property type="molecule type" value="Genomic_DNA"/>
</dbReference>
<dbReference type="InterPro" id="IPR003400">
    <property type="entry name" value="ExbD"/>
</dbReference>
<reference evidence="9 10" key="1">
    <citation type="journal article" date="2023" name="Antonie Van Leeuwenhoek">
        <title>Mesoterricola silvestris gen. nov., sp. nov., Mesoterricola sediminis sp. nov., Geothrix oryzae sp. nov., Geothrix edaphica sp. nov., Geothrix rubra sp. nov., and Geothrix limicola sp. nov., six novel members of Acidobacteriota isolated from soils.</title>
        <authorList>
            <person name="Itoh H."/>
            <person name="Sugisawa Y."/>
            <person name="Mise K."/>
            <person name="Xu Z."/>
            <person name="Kuniyasu M."/>
            <person name="Ushijima N."/>
            <person name="Kawano K."/>
            <person name="Kobayashi E."/>
            <person name="Shiratori Y."/>
            <person name="Masuda Y."/>
            <person name="Senoo K."/>
        </authorList>
    </citation>
    <scope>NUCLEOTIDE SEQUENCE [LARGE SCALE GENOMIC DNA]</scope>
    <source>
        <strain evidence="9 10">Red803</strain>
    </source>
</reference>
<evidence type="ECO:0008006" key="11">
    <source>
        <dbReference type="Google" id="ProtNLM"/>
    </source>
</evidence>